<dbReference type="AlphaFoldDB" id="A0AAD1XPA3"/>
<accession>A0AAD1XPA3</accession>
<comment type="caution">
    <text evidence="1">The sequence shown here is derived from an EMBL/GenBank/DDBJ whole genome shotgun (WGS) entry which is preliminary data.</text>
</comment>
<dbReference type="Proteomes" id="UP001295684">
    <property type="component" value="Unassembled WGS sequence"/>
</dbReference>
<evidence type="ECO:0000313" key="1">
    <source>
        <dbReference type="EMBL" id="CAI2376558.1"/>
    </source>
</evidence>
<reference evidence="1" key="1">
    <citation type="submission" date="2023-07" db="EMBL/GenBank/DDBJ databases">
        <authorList>
            <consortium name="AG Swart"/>
            <person name="Singh M."/>
            <person name="Singh A."/>
            <person name="Seah K."/>
            <person name="Emmerich C."/>
        </authorList>
    </citation>
    <scope>NUCLEOTIDE SEQUENCE</scope>
    <source>
        <strain evidence="1">DP1</strain>
    </source>
</reference>
<gene>
    <name evidence="1" type="ORF">ECRASSUSDP1_LOCUS17928</name>
</gene>
<protein>
    <submittedName>
        <fullName evidence="1">Uncharacterized protein</fullName>
    </submittedName>
</protein>
<keyword evidence="2" id="KW-1185">Reference proteome</keyword>
<proteinExistence type="predicted"/>
<evidence type="ECO:0000313" key="2">
    <source>
        <dbReference type="Proteomes" id="UP001295684"/>
    </source>
</evidence>
<organism evidence="1 2">
    <name type="scientific">Euplotes crassus</name>
    <dbReference type="NCBI Taxonomy" id="5936"/>
    <lineage>
        <taxon>Eukaryota</taxon>
        <taxon>Sar</taxon>
        <taxon>Alveolata</taxon>
        <taxon>Ciliophora</taxon>
        <taxon>Intramacronucleata</taxon>
        <taxon>Spirotrichea</taxon>
        <taxon>Hypotrichia</taxon>
        <taxon>Euplotida</taxon>
        <taxon>Euplotidae</taxon>
        <taxon>Moneuplotes</taxon>
    </lineage>
</organism>
<dbReference type="EMBL" id="CAMPGE010018120">
    <property type="protein sequence ID" value="CAI2376558.1"/>
    <property type="molecule type" value="Genomic_DNA"/>
</dbReference>
<name>A0AAD1XPA3_EUPCR</name>
<sequence length="687" mass="79841">MKEIGRGDTGGNTYEKWLIKDKDSDLSDVLRWNILAFRPDKEQKELIIMSELQKRMPNGLPENFTMIQYKNTSYKFKELTDFDNFDVDNDNSLAYFHNSKISDKPDTPLRIYIINFSSTTSKTQECQTQIGFPNIKRKSFLQNSCGGLETRDQPEWQVFTVKDGNNQELLPPEFGRLMTLQNTAKIVFMGEGKDNSKYICLYGIEMDTKTRSNGQPNCIKLKNTPQPETFLYYRRKDDEHSNVLFCKKADERTITLQVIDFEDVNEISYNITNGNSLNNSFSLIDGYYYKYDQSKQVGFFYFFACFDKRLVFYKILGVQNTLRIDDETFQLNLKKALTKVIFIKCIKDGNEEKVYSLFSYLDTNEKDEIQEYTYLTLYNIQKKITLAYQVLTESNNFPLFINGTTLYSALKDNNCSTEKGSPCYIKSTVNLKSANIAIGINYKPKFTSLWELEENVTLTINLSEKYEIVAGFSAQPGEITPEFSTYIDQGIDTSNVYEDLTLEPRIIDINNGNEFNVTVTPRLNDTDNVLLCINKTSEAECTKYFKCNYNNTKQIENLHCTPQKAFETTQEFRAYVNTTYEIEDYSKKHYYHPVLISQNQCTHGCKICNENITDNNIKNKTDIGKCKICSGDKGFVLYNKSECIAIFHYFIKYSHYVLTPVLCVLWALSWKQEQGLQRREWCKGWKL</sequence>